<evidence type="ECO:0000256" key="4">
    <source>
        <dbReference type="ARBA" id="ARBA00023163"/>
    </source>
</evidence>
<dbReference type="InterPro" id="IPR036388">
    <property type="entry name" value="WH-like_DNA-bd_sf"/>
</dbReference>
<evidence type="ECO:0000259" key="5">
    <source>
        <dbReference type="PROSITE" id="PS50931"/>
    </source>
</evidence>
<dbReference type="OrthoDB" id="9786526at2"/>
<dbReference type="CDD" id="cd08422">
    <property type="entry name" value="PBP2_CrgA_like"/>
    <property type="match status" value="1"/>
</dbReference>
<dbReference type="SUPFAM" id="SSF53850">
    <property type="entry name" value="Periplasmic binding protein-like II"/>
    <property type="match status" value="1"/>
</dbReference>
<dbReference type="GO" id="GO:0006351">
    <property type="term" value="P:DNA-templated transcription"/>
    <property type="evidence" value="ECO:0007669"/>
    <property type="project" value="TreeGrafter"/>
</dbReference>
<name>K2JBK8_9GAMM</name>
<dbReference type="eggNOG" id="COG0583">
    <property type="taxonomic scope" value="Bacteria"/>
</dbReference>
<comment type="caution">
    <text evidence="6">The sequence shown here is derived from an EMBL/GenBank/DDBJ whole genome shotgun (WGS) entry which is preliminary data.</text>
</comment>
<dbReference type="STRING" id="740709.A10D4_11751"/>
<sequence length="300" mass="34149">MKLNYSLDDMHLFWLVARYGSFRQAAQQAGLPASTLSRRIKRLEQQLALRLLHRDAHRVTLTASGQQYLQRCGPLFGELTDISSELYHEVHGARGTIRIAAPVNSTQHWLGRALNRFLQRYPDIDIQLTLSNSNIDMNAQLIDMVFRVGDLPPSDWIARPLLQVPFMLYASQQQAAWLRLTHPSELAQVPLVVSTPITHWRLQHKHTQAHYLWVPQPAAIRLAVNDISVASQAVADGIGVGFLPLSMTTALRDSGELQAIMSDWIGQPRLIHMLYRDRDNLPQRVRLLIDFMLAYTRELG</sequence>
<dbReference type="EMBL" id="AMRG01000017">
    <property type="protein sequence ID" value="EKE80631.1"/>
    <property type="molecule type" value="Genomic_DNA"/>
</dbReference>
<dbReference type="InterPro" id="IPR005119">
    <property type="entry name" value="LysR_subst-bd"/>
</dbReference>
<dbReference type="InterPro" id="IPR036390">
    <property type="entry name" value="WH_DNA-bd_sf"/>
</dbReference>
<proteinExistence type="inferred from homology"/>
<evidence type="ECO:0000313" key="7">
    <source>
        <dbReference type="Proteomes" id="UP000014115"/>
    </source>
</evidence>
<keyword evidence="4" id="KW-0804">Transcription</keyword>
<gene>
    <name evidence="6" type="ORF">A10D4_11751</name>
</gene>
<dbReference type="PANTHER" id="PTHR30537:SF5">
    <property type="entry name" value="HTH-TYPE TRANSCRIPTIONAL ACTIVATOR TTDR-RELATED"/>
    <property type="match status" value="1"/>
</dbReference>
<evidence type="ECO:0000256" key="3">
    <source>
        <dbReference type="ARBA" id="ARBA00023125"/>
    </source>
</evidence>
<evidence type="ECO:0000313" key="6">
    <source>
        <dbReference type="EMBL" id="EKE80631.1"/>
    </source>
</evidence>
<dbReference type="InterPro" id="IPR058163">
    <property type="entry name" value="LysR-type_TF_proteobact-type"/>
</dbReference>
<dbReference type="Pfam" id="PF00126">
    <property type="entry name" value="HTH_1"/>
    <property type="match status" value="1"/>
</dbReference>
<dbReference type="GO" id="GO:0003700">
    <property type="term" value="F:DNA-binding transcription factor activity"/>
    <property type="evidence" value="ECO:0007669"/>
    <property type="project" value="InterPro"/>
</dbReference>
<dbReference type="FunFam" id="1.10.10.10:FF:000001">
    <property type="entry name" value="LysR family transcriptional regulator"/>
    <property type="match status" value="1"/>
</dbReference>
<dbReference type="SUPFAM" id="SSF46785">
    <property type="entry name" value="Winged helix' DNA-binding domain"/>
    <property type="match status" value="1"/>
</dbReference>
<dbReference type="Gene3D" id="1.10.10.10">
    <property type="entry name" value="Winged helix-like DNA-binding domain superfamily/Winged helix DNA-binding domain"/>
    <property type="match status" value="1"/>
</dbReference>
<dbReference type="PATRIC" id="fig|740709.3.peg.2374"/>
<keyword evidence="3" id="KW-0238">DNA-binding</keyword>
<dbReference type="InterPro" id="IPR000847">
    <property type="entry name" value="LysR_HTH_N"/>
</dbReference>
<dbReference type="AlphaFoldDB" id="K2JBK8"/>
<dbReference type="PROSITE" id="PS50931">
    <property type="entry name" value="HTH_LYSR"/>
    <property type="match status" value="1"/>
</dbReference>
<evidence type="ECO:0000256" key="1">
    <source>
        <dbReference type="ARBA" id="ARBA00009437"/>
    </source>
</evidence>
<dbReference type="Pfam" id="PF03466">
    <property type="entry name" value="LysR_substrate"/>
    <property type="match status" value="1"/>
</dbReference>
<protein>
    <submittedName>
        <fullName evidence="6">LysR family transcriptional regulator</fullName>
    </submittedName>
</protein>
<dbReference type="GO" id="GO:0043565">
    <property type="term" value="F:sequence-specific DNA binding"/>
    <property type="evidence" value="ECO:0007669"/>
    <property type="project" value="TreeGrafter"/>
</dbReference>
<keyword evidence="7" id="KW-1185">Reference proteome</keyword>
<comment type="similarity">
    <text evidence="1">Belongs to the LysR transcriptional regulatory family.</text>
</comment>
<reference evidence="6 7" key="1">
    <citation type="journal article" date="2012" name="J. Bacteriol.">
        <title>Genome Sequence of Idiomarina xiamenensis Type Strain 10-D-4.</title>
        <authorList>
            <person name="Lai Q."/>
            <person name="Wang L."/>
            <person name="Wang W."/>
            <person name="Shao Z."/>
        </authorList>
    </citation>
    <scope>NUCLEOTIDE SEQUENCE [LARGE SCALE GENOMIC DNA]</scope>
    <source>
        <strain evidence="6 7">10-D-4</strain>
    </source>
</reference>
<evidence type="ECO:0000256" key="2">
    <source>
        <dbReference type="ARBA" id="ARBA00023015"/>
    </source>
</evidence>
<feature type="domain" description="HTH lysR-type" evidence="5">
    <location>
        <begin position="1"/>
        <end position="62"/>
    </location>
</feature>
<dbReference type="Proteomes" id="UP000014115">
    <property type="component" value="Unassembled WGS sequence"/>
</dbReference>
<dbReference type="Gene3D" id="3.40.190.290">
    <property type="match status" value="1"/>
</dbReference>
<keyword evidence="2" id="KW-0805">Transcription regulation</keyword>
<accession>K2JBK8</accession>
<dbReference type="PANTHER" id="PTHR30537">
    <property type="entry name" value="HTH-TYPE TRANSCRIPTIONAL REGULATOR"/>
    <property type="match status" value="1"/>
</dbReference>
<organism evidence="6 7">
    <name type="scientific">Idiomarina xiamenensis 10-D-4</name>
    <dbReference type="NCBI Taxonomy" id="740709"/>
    <lineage>
        <taxon>Bacteria</taxon>
        <taxon>Pseudomonadati</taxon>
        <taxon>Pseudomonadota</taxon>
        <taxon>Gammaproteobacteria</taxon>
        <taxon>Alteromonadales</taxon>
        <taxon>Idiomarinaceae</taxon>
        <taxon>Idiomarina</taxon>
    </lineage>
</organism>
<dbReference type="RefSeq" id="WP_008489736.1">
    <property type="nucleotide sequence ID" value="NZ_AMRG01000017.1"/>
</dbReference>